<dbReference type="PANTHER" id="PTHR43744">
    <property type="entry name" value="ABC TRANSPORTER PERMEASE PROTEIN MG189-RELATED-RELATED"/>
    <property type="match status" value="1"/>
</dbReference>
<feature type="domain" description="ABC transmembrane type-1" evidence="8">
    <location>
        <begin position="79"/>
        <end position="287"/>
    </location>
</feature>
<dbReference type="PROSITE" id="PS50928">
    <property type="entry name" value="ABC_TM1"/>
    <property type="match status" value="1"/>
</dbReference>
<protein>
    <submittedName>
        <fullName evidence="9">Carbohydrate ABC transporter permease</fullName>
    </submittedName>
</protein>
<comment type="similarity">
    <text evidence="7">Belongs to the binding-protein-dependent transport system permease family.</text>
</comment>
<feature type="transmembrane region" description="Helical" evidence="7">
    <location>
        <begin position="269"/>
        <end position="289"/>
    </location>
</feature>
<keyword evidence="10" id="KW-1185">Reference proteome</keyword>
<evidence type="ECO:0000256" key="4">
    <source>
        <dbReference type="ARBA" id="ARBA00022692"/>
    </source>
</evidence>
<dbReference type="Proteomes" id="UP000571018">
    <property type="component" value="Unassembled WGS sequence"/>
</dbReference>
<evidence type="ECO:0000256" key="7">
    <source>
        <dbReference type="RuleBase" id="RU363032"/>
    </source>
</evidence>
<proteinExistence type="inferred from homology"/>
<gene>
    <name evidence="9" type="ORF">HW423_09590</name>
</gene>
<dbReference type="AlphaFoldDB" id="A0A839A929"/>
<keyword evidence="3" id="KW-1003">Cell membrane</keyword>
<dbReference type="Gene3D" id="1.10.3720.10">
    <property type="entry name" value="MetI-like"/>
    <property type="match status" value="1"/>
</dbReference>
<evidence type="ECO:0000256" key="6">
    <source>
        <dbReference type="ARBA" id="ARBA00023136"/>
    </source>
</evidence>
<dbReference type="EMBL" id="JACAOA010000033">
    <property type="protein sequence ID" value="MBA5730035.1"/>
    <property type="molecule type" value="Genomic_DNA"/>
</dbReference>
<organism evidence="9 10">
    <name type="scientific">Ruoffia halotolerans</name>
    <dbReference type="NCBI Taxonomy" id="2748684"/>
    <lineage>
        <taxon>Bacteria</taxon>
        <taxon>Bacillati</taxon>
        <taxon>Bacillota</taxon>
        <taxon>Bacilli</taxon>
        <taxon>Lactobacillales</taxon>
        <taxon>Aerococcaceae</taxon>
        <taxon>Ruoffia</taxon>
    </lineage>
</organism>
<feature type="transmembrane region" description="Helical" evidence="7">
    <location>
        <begin position="146"/>
        <end position="166"/>
    </location>
</feature>
<comment type="caution">
    <text evidence="9">The sequence shown here is derived from an EMBL/GenBank/DDBJ whole genome shotgun (WGS) entry which is preliminary data.</text>
</comment>
<reference evidence="9 10" key="1">
    <citation type="submission" date="2020-06" db="EMBL/GenBank/DDBJ databases">
        <title>Reclassification of Facklamia ignava, Facklamia soureckii and Facklami tabacinasalis as Falseniella iganva gen. nov., comb. nov., Hutsoniella ignava gen. nov., comb. nov., and Ruoffia tabacinasalis gen. nov., comb. nov and description of Ruoffia haltotolerans sp. nov., isolated from hypersaline Inland Sea of Qatar.</title>
        <authorList>
            <person name="Fotedar R."/>
            <person name="Sankaranarayanan K."/>
            <person name="Lawson P."/>
            <person name="Caldwell M."/>
            <person name="Zeyara A."/>
            <person name="Al Malki A."/>
            <person name="Ali M."/>
        </authorList>
    </citation>
    <scope>NUCLEOTIDE SEQUENCE [LARGE SCALE GENOMIC DNA]</scope>
    <source>
        <strain evidence="9 10">INB8</strain>
    </source>
</reference>
<evidence type="ECO:0000256" key="3">
    <source>
        <dbReference type="ARBA" id="ARBA00022475"/>
    </source>
</evidence>
<evidence type="ECO:0000256" key="5">
    <source>
        <dbReference type="ARBA" id="ARBA00022989"/>
    </source>
</evidence>
<keyword evidence="5 7" id="KW-1133">Transmembrane helix</keyword>
<evidence type="ECO:0000256" key="2">
    <source>
        <dbReference type="ARBA" id="ARBA00022448"/>
    </source>
</evidence>
<feature type="transmembrane region" description="Helical" evidence="7">
    <location>
        <begin position="114"/>
        <end position="134"/>
    </location>
</feature>
<dbReference type="GO" id="GO:0055085">
    <property type="term" value="P:transmembrane transport"/>
    <property type="evidence" value="ECO:0007669"/>
    <property type="project" value="InterPro"/>
</dbReference>
<evidence type="ECO:0000313" key="10">
    <source>
        <dbReference type="Proteomes" id="UP000571018"/>
    </source>
</evidence>
<keyword evidence="6 7" id="KW-0472">Membrane</keyword>
<dbReference type="PANTHER" id="PTHR43744:SF9">
    <property type="entry name" value="POLYGALACTURONAN_RHAMNOGALACTURONAN TRANSPORT SYSTEM PERMEASE PROTEIN YTCP"/>
    <property type="match status" value="1"/>
</dbReference>
<sequence>MNIKQRRRVFHSDKWFNALVNTCLVIVLIIILYPLLYIVSASVSDPIAVSSGEMLLFPRGFTLEGYKTIFQNEYLWRGYANTIFYTLLGTSINLFVTIPAGYALSKPHFVGRGFFTNLMLVTMFISGGLIPSYLLVTRMGLGNTVWALVLPNAASVYNIIVTKTFFQTSIPDEIEEAAMMDGASYLTRFFTIILPLSKPIIAVMALFYGVGHWNSYFNALLYISDRDKYPLQMVLREILVLQDLSSNPTMQMTGEMAEFLYSQQQLGQVIKYGVMIVATLPLIMVYPFLQKYFVKGVMLGSVKG</sequence>
<feature type="transmembrane region" description="Helical" evidence="7">
    <location>
        <begin position="186"/>
        <end position="210"/>
    </location>
</feature>
<dbReference type="GO" id="GO:0005886">
    <property type="term" value="C:plasma membrane"/>
    <property type="evidence" value="ECO:0007669"/>
    <property type="project" value="UniProtKB-SubCell"/>
</dbReference>
<dbReference type="CDD" id="cd06261">
    <property type="entry name" value="TM_PBP2"/>
    <property type="match status" value="1"/>
</dbReference>
<keyword evidence="2 7" id="KW-0813">Transport</keyword>
<evidence type="ECO:0000259" key="8">
    <source>
        <dbReference type="PROSITE" id="PS50928"/>
    </source>
</evidence>
<evidence type="ECO:0000256" key="1">
    <source>
        <dbReference type="ARBA" id="ARBA00004651"/>
    </source>
</evidence>
<name>A0A839A929_9LACT</name>
<dbReference type="Pfam" id="PF00528">
    <property type="entry name" value="BPD_transp_1"/>
    <property type="match status" value="1"/>
</dbReference>
<comment type="subcellular location">
    <subcellularLocation>
        <location evidence="1 7">Cell membrane</location>
        <topology evidence="1 7">Multi-pass membrane protein</topology>
    </subcellularLocation>
</comment>
<dbReference type="RefSeq" id="WP_218931694.1">
    <property type="nucleotide sequence ID" value="NZ_JACAOA010000033.1"/>
</dbReference>
<accession>A0A839A929</accession>
<dbReference type="InterPro" id="IPR000515">
    <property type="entry name" value="MetI-like"/>
</dbReference>
<keyword evidence="4 7" id="KW-0812">Transmembrane</keyword>
<feature type="transmembrane region" description="Helical" evidence="7">
    <location>
        <begin position="15"/>
        <end position="36"/>
    </location>
</feature>
<dbReference type="InterPro" id="IPR035906">
    <property type="entry name" value="MetI-like_sf"/>
</dbReference>
<evidence type="ECO:0000313" key="9">
    <source>
        <dbReference type="EMBL" id="MBA5730035.1"/>
    </source>
</evidence>
<feature type="transmembrane region" description="Helical" evidence="7">
    <location>
        <begin position="83"/>
        <end position="102"/>
    </location>
</feature>
<dbReference type="SUPFAM" id="SSF161098">
    <property type="entry name" value="MetI-like"/>
    <property type="match status" value="1"/>
</dbReference>